<dbReference type="KEGG" id="scya:EJ357_00660"/>
<dbReference type="Pfam" id="PF19493">
    <property type="entry name" value="Trypco1"/>
    <property type="match status" value="1"/>
</dbReference>
<protein>
    <recommendedName>
        <fullName evidence="1">Trypsin-co-occurring domain-containing protein</fullName>
    </recommendedName>
</protein>
<feature type="domain" description="Trypsin-co-occurring" evidence="1">
    <location>
        <begin position="25"/>
        <end position="115"/>
    </location>
</feature>
<sequence>MLDERAGADTTAGDETAVVPVTVEGHPLYLSVRRLESGQAGADEQEIAASRPTLEEALDSLVGVARAVGTRLQQTGSQKATVEFACEFAVESGTLVAVLGKATARSTFKVALEWAAPTP</sequence>
<dbReference type="AlphaFoldDB" id="A0A3S5HT55"/>
<name>A0A3S5HT55_9ACTN</name>
<dbReference type="OrthoDB" id="3393229at2"/>
<dbReference type="Proteomes" id="UP000280298">
    <property type="component" value="Chromosome"/>
</dbReference>
<reference evidence="2 3" key="1">
    <citation type="journal article" date="2019" name="Int. J. Syst. Evol. Microbiol.">
        <title>Streptomyces cyaneochromogenes sp. nov., a blue pigment-producing actinomycete from manganese-contaminated soil.</title>
        <authorList>
            <person name="Tang X."/>
            <person name="Zhao J."/>
            <person name="Li K."/>
            <person name="Chen Z."/>
            <person name="Sun Y."/>
            <person name="Gao J."/>
        </authorList>
    </citation>
    <scope>NUCLEOTIDE SEQUENCE [LARGE SCALE GENOMIC DNA]</scope>
    <source>
        <strain evidence="2 3">MK-45</strain>
    </source>
</reference>
<dbReference type="NCBIfam" id="NF041216">
    <property type="entry name" value="CU044_2847_fam"/>
    <property type="match status" value="1"/>
</dbReference>
<dbReference type="InterPro" id="IPR045794">
    <property type="entry name" value="Trypco1"/>
</dbReference>
<evidence type="ECO:0000313" key="2">
    <source>
        <dbReference type="EMBL" id="AZQ32170.1"/>
    </source>
</evidence>
<accession>A0A3S5HT55</accession>
<organism evidence="2 3">
    <name type="scientific">Streptomyces cyaneochromogenes</name>
    <dbReference type="NCBI Taxonomy" id="2496836"/>
    <lineage>
        <taxon>Bacteria</taxon>
        <taxon>Bacillati</taxon>
        <taxon>Actinomycetota</taxon>
        <taxon>Actinomycetes</taxon>
        <taxon>Kitasatosporales</taxon>
        <taxon>Streptomycetaceae</taxon>
        <taxon>Streptomyces</taxon>
    </lineage>
</organism>
<evidence type="ECO:0000259" key="1">
    <source>
        <dbReference type="Pfam" id="PF19493"/>
    </source>
</evidence>
<proteinExistence type="predicted"/>
<gene>
    <name evidence="2" type="ORF">EJ357_00660</name>
</gene>
<keyword evidence="3" id="KW-1185">Reference proteome</keyword>
<evidence type="ECO:0000313" key="3">
    <source>
        <dbReference type="Proteomes" id="UP000280298"/>
    </source>
</evidence>
<dbReference type="RefSeq" id="WP_126387591.1">
    <property type="nucleotide sequence ID" value="NZ_CP034539.1"/>
</dbReference>
<dbReference type="EMBL" id="CP034539">
    <property type="protein sequence ID" value="AZQ32170.1"/>
    <property type="molecule type" value="Genomic_DNA"/>
</dbReference>